<keyword evidence="4" id="KW-0804">Transcription</keyword>
<feature type="DNA-binding region" description="H-T-H motif" evidence="5">
    <location>
        <begin position="84"/>
        <end position="103"/>
    </location>
</feature>
<dbReference type="FunFam" id="1.10.10.60:FF:000141">
    <property type="entry name" value="TetR family transcriptional regulator"/>
    <property type="match status" value="1"/>
</dbReference>
<dbReference type="InterPro" id="IPR009057">
    <property type="entry name" value="Homeodomain-like_sf"/>
</dbReference>
<feature type="domain" description="HTH tetR-type" evidence="6">
    <location>
        <begin position="61"/>
        <end position="121"/>
    </location>
</feature>
<dbReference type="PRINTS" id="PR00455">
    <property type="entry name" value="HTHTETR"/>
</dbReference>
<dbReference type="InterPro" id="IPR050109">
    <property type="entry name" value="HTH-type_TetR-like_transc_reg"/>
</dbReference>
<dbReference type="PROSITE" id="PS01081">
    <property type="entry name" value="HTH_TETR_1"/>
    <property type="match status" value="1"/>
</dbReference>
<dbReference type="PANTHER" id="PTHR30055">
    <property type="entry name" value="HTH-TYPE TRANSCRIPTIONAL REGULATOR RUTR"/>
    <property type="match status" value="1"/>
</dbReference>
<proteinExistence type="predicted"/>
<dbReference type="Pfam" id="PF17932">
    <property type="entry name" value="TetR_C_24"/>
    <property type="match status" value="1"/>
</dbReference>
<accession>A0A6L7G5H3</accession>
<reference evidence="7 8" key="1">
    <citation type="submission" date="2019-12" db="EMBL/GenBank/DDBJ databases">
        <authorList>
            <person name="Li M."/>
        </authorList>
    </citation>
    <scope>NUCLEOTIDE SEQUENCE [LARGE SCALE GENOMIC DNA]</scope>
    <source>
        <strain evidence="7 8">GBMRC 2024</strain>
    </source>
</reference>
<evidence type="ECO:0000256" key="1">
    <source>
        <dbReference type="ARBA" id="ARBA00022491"/>
    </source>
</evidence>
<dbReference type="AlphaFoldDB" id="A0A6L7G5H3"/>
<gene>
    <name evidence="7" type="ORF">GR170_15705</name>
</gene>
<dbReference type="InterPro" id="IPR023772">
    <property type="entry name" value="DNA-bd_HTH_TetR-type_CS"/>
</dbReference>
<keyword evidence="2" id="KW-0805">Transcription regulation</keyword>
<dbReference type="SUPFAM" id="SSF48498">
    <property type="entry name" value="Tetracyclin repressor-like, C-terminal domain"/>
    <property type="match status" value="1"/>
</dbReference>
<evidence type="ECO:0000313" key="7">
    <source>
        <dbReference type="EMBL" id="MXN19281.1"/>
    </source>
</evidence>
<dbReference type="Gene3D" id="1.10.10.60">
    <property type="entry name" value="Homeodomain-like"/>
    <property type="match status" value="1"/>
</dbReference>
<protein>
    <submittedName>
        <fullName evidence="7">TetR family transcriptional regulator</fullName>
    </submittedName>
</protein>
<dbReference type="GO" id="GO:0003700">
    <property type="term" value="F:DNA-binding transcription factor activity"/>
    <property type="evidence" value="ECO:0007669"/>
    <property type="project" value="TreeGrafter"/>
</dbReference>
<dbReference type="Pfam" id="PF00440">
    <property type="entry name" value="TetR_N"/>
    <property type="match status" value="1"/>
</dbReference>
<dbReference type="GO" id="GO:0000976">
    <property type="term" value="F:transcription cis-regulatory region binding"/>
    <property type="evidence" value="ECO:0007669"/>
    <property type="project" value="TreeGrafter"/>
</dbReference>
<evidence type="ECO:0000256" key="3">
    <source>
        <dbReference type="ARBA" id="ARBA00023125"/>
    </source>
</evidence>
<dbReference type="PROSITE" id="PS50977">
    <property type="entry name" value="HTH_TETR_2"/>
    <property type="match status" value="1"/>
</dbReference>
<evidence type="ECO:0000256" key="2">
    <source>
        <dbReference type="ARBA" id="ARBA00023015"/>
    </source>
</evidence>
<dbReference type="InterPro" id="IPR041490">
    <property type="entry name" value="KstR2_TetR_C"/>
</dbReference>
<sequence length="254" mass="28109">MKRPGTAVTSAWLRLLSGGSGTLAAGTGFYLQPGAVCPLAEREDAMANWNGAVASREEMREQKRRAALRVAARLFNERGYHAASLDEIAERIGVTKTALYYYFRNKEELLYECLSLTLACGETARQSAEKRGGSAYERFCHFFEQFMECAATEAGCFLSPQNLRALPQRMQQQLETRKQALEAYLGALLGRAMDEGSLRRMDPHALSWFLTGAVNWVIAYDQEFSEAEIPVVARSLMETVLFGLAQPAAGKMAG</sequence>
<comment type="caution">
    <text evidence="7">The sequence shown here is derived from an EMBL/GenBank/DDBJ whole genome shotgun (WGS) entry which is preliminary data.</text>
</comment>
<dbReference type="InterPro" id="IPR001647">
    <property type="entry name" value="HTH_TetR"/>
</dbReference>
<keyword evidence="8" id="KW-1185">Reference proteome</keyword>
<name>A0A6L7G5H3_9RHOB</name>
<evidence type="ECO:0000313" key="8">
    <source>
        <dbReference type="Proteomes" id="UP000477911"/>
    </source>
</evidence>
<evidence type="ECO:0000256" key="5">
    <source>
        <dbReference type="PROSITE-ProRule" id="PRU00335"/>
    </source>
</evidence>
<evidence type="ECO:0000259" key="6">
    <source>
        <dbReference type="PROSITE" id="PS50977"/>
    </source>
</evidence>
<dbReference type="SUPFAM" id="SSF46689">
    <property type="entry name" value="Homeodomain-like"/>
    <property type="match status" value="1"/>
</dbReference>
<dbReference type="Proteomes" id="UP000477911">
    <property type="component" value="Unassembled WGS sequence"/>
</dbReference>
<dbReference type="EMBL" id="WUMU01000017">
    <property type="protein sequence ID" value="MXN19281.1"/>
    <property type="molecule type" value="Genomic_DNA"/>
</dbReference>
<dbReference type="Gene3D" id="1.10.357.10">
    <property type="entry name" value="Tetracycline Repressor, domain 2"/>
    <property type="match status" value="1"/>
</dbReference>
<keyword evidence="3 5" id="KW-0238">DNA-binding</keyword>
<organism evidence="7 8">
    <name type="scientific">Pseudooceanicola albus</name>
    <dbReference type="NCBI Taxonomy" id="2692189"/>
    <lineage>
        <taxon>Bacteria</taxon>
        <taxon>Pseudomonadati</taxon>
        <taxon>Pseudomonadota</taxon>
        <taxon>Alphaproteobacteria</taxon>
        <taxon>Rhodobacterales</taxon>
        <taxon>Paracoccaceae</taxon>
        <taxon>Pseudooceanicola</taxon>
    </lineage>
</organism>
<keyword evidence="1" id="KW-0678">Repressor</keyword>
<evidence type="ECO:0000256" key="4">
    <source>
        <dbReference type="ARBA" id="ARBA00023163"/>
    </source>
</evidence>
<dbReference type="InterPro" id="IPR036271">
    <property type="entry name" value="Tet_transcr_reg_TetR-rel_C_sf"/>
</dbReference>
<dbReference type="PANTHER" id="PTHR30055:SF175">
    <property type="entry name" value="HTH-TYPE TRANSCRIPTIONAL REPRESSOR KSTR2"/>
    <property type="match status" value="1"/>
</dbReference>